<protein>
    <submittedName>
        <fullName evidence="1">Uncharacterized protein</fullName>
    </submittedName>
</protein>
<reference evidence="1" key="1">
    <citation type="submission" date="2012-04" db="EMBL/GenBank/DDBJ databases">
        <title>The Genome Sequence of Loa loa.</title>
        <authorList>
            <consortium name="The Broad Institute Genome Sequencing Platform"/>
            <consortium name="Broad Institute Genome Sequencing Center for Infectious Disease"/>
            <person name="Nutman T.B."/>
            <person name="Fink D.L."/>
            <person name="Russ C."/>
            <person name="Young S."/>
            <person name="Zeng Q."/>
            <person name="Gargeya S."/>
            <person name="Alvarado L."/>
            <person name="Berlin A."/>
            <person name="Chapman S.B."/>
            <person name="Chen Z."/>
            <person name="Freedman E."/>
            <person name="Gellesch M."/>
            <person name="Goldberg J."/>
            <person name="Griggs A."/>
            <person name="Gujja S."/>
            <person name="Heilman E.R."/>
            <person name="Heiman D."/>
            <person name="Howarth C."/>
            <person name="Mehta T."/>
            <person name="Neiman D."/>
            <person name="Pearson M."/>
            <person name="Roberts A."/>
            <person name="Saif S."/>
            <person name="Shea T."/>
            <person name="Shenoy N."/>
            <person name="Sisk P."/>
            <person name="Stolte C."/>
            <person name="Sykes S."/>
            <person name="White J."/>
            <person name="Yandava C."/>
            <person name="Haas B."/>
            <person name="Henn M.R."/>
            <person name="Nusbaum C."/>
            <person name="Birren B."/>
        </authorList>
    </citation>
    <scope>NUCLEOTIDE SEQUENCE [LARGE SCALE GENOMIC DNA]</scope>
</reference>
<gene>
    <name evidence="1" type="ORF">LOAG_00423</name>
</gene>
<dbReference type="EMBL" id="JH712084">
    <property type="protein sequence ID" value="EFO28051.1"/>
    <property type="molecule type" value="Genomic_DNA"/>
</dbReference>
<dbReference type="KEGG" id="loa:LOAG_00423"/>
<dbReference type="InParanoid" id="A0A1S0UBA8"/>
<dbReference type="AlphaFoldDB" id="A0A1S0UBA8"/>
<dbReference type="GeneID" id="9937800"/>
<sequence length="123" mass="13987">MNVSVIMINTTVLEKYVFTTITISNHCANSNVKQDKDHSGRQCNGGITNQSYKYGRLETCKKYGLILQFDTESNQIEIISIELLTYFAKETNVRVESGKVPEDCRREVGVTSQNRQMINSFPL</sequence>
<evidence type="ECO:0000313" key="1">
    <source>
        <dbReference type="EMBL" id="EFO28051.1"/>
    </source>
</evidence>
<dbReference type="CTD" id="9937800"/>
<dbReference type="RefSeq" id="XP_003136011.1">
    <property type="nucleotide sequence ID" value="XM_003135963.1"/>
</dbReference>
<accession>A0A1S0UBA8</accession>
<organism evidence="1">
    <name type="scientific">Loa loa</name>
    <name type="common">Eye worm</name>
    <name type="synonym">Filaria loa</name>
    <dbReference type="NCBI Taxonomy" id="7209"/>
    <lineage>
        <taxon>Eukaryota</taxon>
        <taxon>Metazoa</taxon>
        <taxon>Ecdysozoa</taxon>
        <taxon>Nematoda</taxon>
        <taxon>Chromadorea</taxon>
        <taxon>Rhabditida</taxon>
        <taxon>Spirurina</taxon>
        <taxon>Spiruromorpha</taxon>
        <taxon>Filarioidea</taxon>
        <taxon>Onchocercidae</taxon>
        <taxon>Loa</taxon>
    </lineage>
</organism>
<proteinExistence type="predicted"/>
<name>A0A1S0UBA8_LOALO</name>